<dbReference type="InterPro" id="IPR048395">
    <property type="entry name" value="Glyco_hydro_31_C"/>
</dbReference>
<comment type="similarity">
    <text evidence="1 2">Belongs to the glycosyl hydrolase 31 family.</text>
</comment>
<dbReference type="InterPro" id="IPR017853">
    <property type="entry name" value="GH"/>
</dbReference>
<keyword evidence="6" id="KW-1185">Reference proteome</keyword>
<evidence type="ECO:0000313" key="6">
    <source>
        <dbReference type="Proteomes" id="UP000256328"/>
    </source>
</evidence>
<dbReference type="Proteomes" id="UP000256328">
    <property type="component" value="Unassembled WGS sequence"/>
</dbReference>
<dbReference type="InterPro" id="IPR011013">
    <property type="entry name" value="Gal_mutarotase_sf_dom"/>
</dbReference>
<dbReference type="CDD" id="cd06591">
    <property type="entry name" value="GH31_xylosidase_XylS"/>
    <property type="match status" value="1"/>
</dbReference>
<dbReference type="SUPFAM" id="SSF74650">
    <property type="entry name" value="Galactose mutarotase-like"/>
    <property type="match status" value="1"/>
</dbReference>
<dbReference type="Gene3D" id="3.20.20.80">
    <property type="entry name" value="Glycosidases"/>
    <property type="match status" value="1"/>
</dbReference>
<reference evidence="5 6" key="1">
    <citation type="journal article" date="2018" name="IMA Fungus">
        <title>IMA Genome-F 9: Draft genome sequence of Annulohypoxylon stygium, Aspergillus mulundensis, Berkeleyomyces basicola (syn. Thielaviopsis basicola), Ceratocystis smalleyi, two Cercospora beticola strains, Coleophoma cylindrospora, Fusarium fracticaudum, Phialophora cf. hyalina, and Morchella septimelata.</title>
        <authorList>
            <person name="Wingfield B.D."/>
            <person name="Bills G.F."/>
            <person name="Dong Y."/>
            <person name="Huang W."/>
            <person name="Nel W.J."/>
            <person name="Swalarsk-Parry B.S."/>
            <person name="Vaghefi N."/>
            <person name="Wilken P.M."/>
            <person name="An Z."/>
            <person name="de Beer Z.W."/>
            <person name="De Vos L."/>
            <person name="Chen L."/>
            <person name="Duong T.A."/>
            <person name="Gao Y."/>
            <person name="Hammerbacher A."/>
            <person name="Kikkert J.R."/>
            <person name="Li Y."/>
            <person name="Li H."/>
            <person name="Li K."/>
            <person name="Li Q."/>
            <person name="Liu X."/>
            <person name="Ma X."/>
            <person name="Naidoo K."/>
            <person name="Pethybridge S.J."/>
            <person name="Sun J."/>
            <person name="Steenkamp E.T."/>
            <person name="van der Nest M.A."/>
            <person name="van Wyk S."/>
            <person name="Wingfield M.J."/>
            <person name="Xiong C."/>
            <person name="Yue Q."/>
            <person name="Zhang X."/>
        </authorList>
    </citation>
    <scope>NUCLEOTIDE SEQUENCE [LARGE SCALE GENOMIC DNA]</scope>
    <source>
        <strain evidence="5 6">BP5796</strain>
    </source>
</reference>
<dbReference type="EMBL" id="PDLN01000023">
    <property type="protein sequence ID" value="RDW57246.1"/>
    <property type="molecule type" value="Genomic_DNA"/>
</dbReference>
<evidence type="ECO:0000256" key="1">
    <source>
        <dbReference type="ARBA" id="ARBA00007806"/>
    </source>
</evidence>
<comment type="caution">
    <text evidence="5">The sequence shown here is derived from an EMBL/GenBank/DDBJ whole genome shotgun (WGS) entry which is preliminary data.</text>
</comment>
<dbReference type="OrthoDB" id="10070917at2759"/>
<sequence length="695" mass="79605">MLDSENNILNFHYNGEHLQIEAWGPDAFRVRSTKASAFPPENWALSQKVPELKPAISIPSHQSTLRAPFTFEVEPPKQIQPASITNGAISAFVTALGKLTIRNNITGKQILEEYTRNRVDVLDPKTSALEIAAREFKSHGTGATDYHLTYRLESQCQYEKIYGMGQYQQPYLDLKGLDIELAQRNSQASVPFLVSSLGYGMLWNSPSVGRAVFGRNIMSFEANATTVLDFWIVVGETPKEIMHRYADVTGHAPMMPEYGLGFWQCKLRYQTQEELLTVAREYKRRELPLDVIVIDFFHWPFQGEWKFDSQFWPDPDAMIKELDGLGIKILISIWPTVDKRSENFSEMYEKGYLIRTDRGIHIAMDFMGNTVHTDFTHPDARKYVWQIAKKNYFDKGIRCFWLDEAEPEYNIYDYDNYRYWKGTTTSIGNIYPVNYAQAFYEGQLEAGQELGGKDGILNLIRCAWAGSQRYATLVWSGDIASSWSSFRNQLAAGLNMGMAGIPWWTTDIGGFHGGVTKDDAFRELLVRWFQWGTFCPVMRLHGNREPIQPKVGSGGGSDCQSGADNEVWSFGDNNYPILVKYMKFRERLRSYTRNLMKEASEKGTPVMRTMFLEFPQDETCWSRAFEDQYMFGEKYLCAPIMEPGVRERKVYLPKGAKWALLKIGEVKDEQVKEFDGGQTVVIEAPIEDMPVLVKL</sequence>
<accession>A0A3D8Q5Z4</accession>
<dbReference type="GO" id="GO:0005975">
    <property type="term" value="P:carbohydrate metabolic process"/>
    <property type="evidence" value="ECO:0007669"/>
    <property type="project" value="InterPro"/>
</dbReference>
<protein>
    <submittedName>
        <fullName evidence="5">31 glucosidase</fullName>
    </submittedName>
</protein>
<organism evidence="5 6">
    <name type="scientific">Coleophoma crateriformis</name>
    <dbReference type="NCBI Taxonomy" id="565419"/>
    <lineage>
        <taxon>Eukaryota</taxon>
        <taxon>Fungi</taxon>
        <taxon>Dikarya</taxon>
        <taxon>Ascomycota</taxon>
        <taxon>Pezizomycotina</taxon>
        <taxon>Leotiomycetes</taxon>
        <taxon>Helotiales</taxon>
        <taxon>Dermateaceae</taxon>
        <taxon>Coleophoma</taxon>
    </lineage>
</organism>
<feature type="domain" description="Glycoside hydrolase family 31 TIM barrel" evidence="3">
    <location>
        <begin position="253"/>
        <end position="591"/>
    </location>
</feature>
<dbReference type="Gene3D" id="2.60.40.1760">
    <property type="entry name" value="glycosyl hydrolase (family 31)"/>
    <property type="match status" value="1"/>
</dbReference>
<feature type="domain" description="Glycosyl hydrolase family 31 C-terminal" evidence="4">
    <location>
        <begin position="603"/>
        <end position="694"/>
    </location>
</feature>
<dbReference type="AlphaFoldDB" id="A0A3D8Q5Z4"/>
<name>A0A3D8Q5Z4_9HELO</name>
<dbReference type="GO" id="GO:0004553">
    <property type="term" value="F:hydrolase activity, hydrolyzing O-glycosyl compounds"/>
    <property type="evidence" value="ECO:0007669"/>
    <property type="project" value="InterPro"/>
</dbReference>
<evidence type="ECO:0000313" key="5">
    <source>
        <dbReference type="EMBL" id="RDW57246.1"/>
    </source>
</evidence>
<dbReference type="GO" id="GO:0030246">
    <property type="term" value="F:carbohydrate binding"/>
    <property type="evidence" value="ECO:0007669"/>
    <property type="project" value="InterPro"/>
</dbReference>
<dbReference type="CDD" id="cd14752">
    <property type="entry name" value="GH31_N"/>
    <property type="match status" value="1"/>
</dbReference>
<dbReference type="SUPFAM" id="SSF51011">
    <property type="entry name" value="Glycosyl hydrolase domain"/>
    <property type="match status" value="1"/>
</dbReference>
<dbReference type="PANTHER" id="PTHR43863:SF2">
    <property type="entry name" value="MALTASE-GLUCOAMYLASE"/>
    <property type="match status" value="1"/>
</dbReference>
<keyword evidence="2" id="KW-0378">Hydrolase</keyword>
<keyword evidence="2" id="KW-0326">Glycosidase</keyword>
<dbReference type="Pfam" id="PF21365">
    <property type="entry name" value="Glyco_hydro_31_3rd"/>
    <property type="match status" value="1"/>
</dbReference>
<evidence type="ECO:0000259" key="3">
    <source>
        <dbReference type="Pfam" id="PF01055"/>
    </source>
</evidence>
<dbReference type="PANTHER" id="PTHR43863">
    <property type="entry name" value="HYDROLASE, PUTATIVE (AFU_ORTHOLOGUE AFUA_1G03140)-RELATED"/>
    <property type="match status" value="1"/>
</dbReference>
<dbReference type="InterPro" id="IPR000322">
    <property type="entry name" value="Glyco_hydro_31_TIM"/>
</dbReference>
<proteinExistence type="inferred from homology"/>
<gene>
    <name evidence="5" type="ORF">BP5796_12696</name>
</gene>
<dbReference type="Gene3D" id="2.60.40.1180">
    <property type="entry name" value="Golgi alpha-mannosidase II"/>
    <property type="match status" value="1"/>
</dbReference>
<dbReference type="SUPFAM" id="SSF51445">
    <property type="entry name" value="(Trans)glycosidases"/>
    <property type="match status" value="1"/>
</dbReference>
<dbReference type="InterPro" id="IPR013780">
    <property type="entry name" value="Glyco_hydro_b"/>
</dbReference>
<dbReference type="Pfam" id="PF01055">
    <property type="entry name" value="Glyco_hydro_31_2nd"/>
    <property type="match status" value="1"/>
</dbReference>
<dbReference type="InterPro" id="IPR051816">
    <property type="entry name" value="Glycosyl_Hydrolase_31"/>
</dbReference>
<evidence type="ECO:0000256" key="2">
    <source>
        <dbReference type="RuleBase" id="RU361185"/>
    </source>
</evidence>
<evidence type="ECO:0000259" key="4">
    <source>
        <dbReference type="Pfam" id="PF21365"/>
    </source>
</evidence>